<dbReference type="Proteomes" id="UP000325313">
    <property type="component" value="Unassembled WGS sequence"/>
</dbReference>
<sequence>MQIWKILIFCLPRLLLGSGRVAHHDLRFDFFHKDHCETGRAEVKNLQQETCPNANCRDKYYQRMEAYCPDCKARDHIDVPGCSKHGGSVDFTNHKN</sequence>
<organism evidence="3 5">
    <name type="scientific">Puccinia graminis f. sp. tritici</name>
    <dbReference type="NCBI Taxonomy" id="56615"/>
    <lineage>
        <taxon>Eukaryota</taxon>
        <taxon>Fungi</taxon>
        <taxon>Dikarya</taxon>
        <taxon>Basidiomycota</taxon>
        <taxon>Pucciniomycotina</taxon>
        <taxon>Pucciniomycetes</taxon>
        <taxon>Pucciniales</taxon>
        <taxon>Pucciniaceae</taxon>
        <taxon>Puccinia</taxon>
    </lineage>
</organism>
<evidence type="ECO:0000313" key="4">
    <source>
        <dbReference type="EMBL" id="KAA1108395.1"/>
    </source>
</evidence>
<evidence type="ECO:0000256" key="1">
    <source>
        <dbReference type="SAM" id="SignalP"/>
    </source>
</evidence>
<keyword evidence="1" id="KW-0732">Signal</keyword>
<dbReference type="AlphaFoldDB" id="A0A5B0P036"/>
<reference evidence="5 6" key="1">
    <citation type="submission" date="2019-05" db="EMBL/GenBank/DDBJ databases">
        <title>Emergence of the Ug99 lineage of the wheat stem rust pathogen through somatic hybridization.</title>
        <authorList>
            <person name="Li F."/>
            <person name="Upadhyaya N.M."/>
            <person name="Sperschneider J."/>
            <person name="Matny O."/>
            <person name="Nguyen-Phuc H."/>
            <person name="Mago R."/>
            <person name="Raley C."/>
            <person name="Miller M.E."/>
            <person name="Silverstein K.A.T."/>
            <person name="Henningsen E."/>
            <person name="Hirsch C.D."/>
            <person name="Visser B."/>
            <person name="Pretorius Z.A."/>
            <person name="Steffenson B.J."/>
            <person name="Schwessinger B."/>
            <person name="Dodds P.N."/>
            <person name="Figueroa M."/>
        </authorList>
    </citation>
    <scope>NUCLEOTIDE SEQUENCE [LARGE SCALE GENOMIC DNA]</scope>
    <source>
        <strain evidence="3">21-0</strain>
        <strain evidence="2 6">Ug99</strain>
    </source>
</reference>
<accession>A0A5B0P036</accession>
<comment type="caution">
    <text evidence="3">The sequence shown here is derived from an EMBL/GenBank/DDBJ whole genome shotgun (WGS) entry which is preliminary data.</text>
</comment>
<evidence type="ECO:0000313" key="6">
    <source>
        <dbReference type="Proteomes" id="UP000325313"/>
    </source>
</evidence>
<evidence type="ECO:0000313" key="5">
    <source>
        <dbReference type="Proteomes" id="UP000324748"/>
    </source>
</evidence>
<proteinExistence type="predicted"/>
<evidence type="ECO:0000313" key="2">
    <source>
        <dbReference type="EMBL" id="KAA1083404.1"/>
    </source>
</evidence>
<gene>
    <name evidence="3" type="ORF">PGT21_010107</name>
    <name evidence="4" type="ORF">PGT21_011202</name>
    <name evidence="2" type="ORF">PGTUg99_032427</name>
</gene>
<dbReference type="EMBL" id="VSWC01000079">
    <property type="protein sequence ID" value="KAA1094114.1"/>
    <property type="molecule type" value="Genomic_DNA"/>
</dbReference>
<protein>
    <submittedName>
        <fullName evidence="3">Uncharacterized protein</fullName>
    </submittedName>
</protein>
<dbReference type="Proteomes" id="UP000324748">
    <property type="component" value="Unassembled WGS sequence"/>
</dbReference>
<dbReference type="EMBL" id="VDEP01000438">
    <property type="protein sequence ID" value="KAA1083404.1"/>
    <property type="molecule type" value="Genomic_DNA"/>
</dbReference>
<dbReference type="EMBL" id="VSWC01000028">
    <property type="protein sequence ID" value="KAA1108395.1"/>
    <property type="molecule type" value="Genomic_DNA"/>
</dbReference>
<feature type="chain" id="PRO_5036366337" evidence="1">
    <location>
        <begin position="18"/>
        <end position="96"/>
    </location>
</feature>
<evidence type="ECO:0000313" key="3">
    <source>
        <dbReference type="EMBL" id="KAA1094114.1"/>
    </source>
</evidence>
<feature type="signal peptide" evidence="1">
    <location>
        <begin position="1"/>
        <end position="17"/>
    </location>
</feature>
<keyword evidence="5" id="KW-1185">Reference proteome</keyword>
<name>A0A5B0P036_PUCGR</name>